<reference evidence="7" key="1">
    <citation type="journal article" date="2018" name="Nat. Microbiol.">
        <title>Leveraging single-cell genomics to expand the fungal tree of life.</title>
        <authorList>
            <person name="Ahrendt S.R."/>
            <person name="Quandt C.A."/>
            <person name="Ciobanu D."/>
            <person name="Clum A."/>
            <person name="Salamov A."/>
            <person name="Andreopoulos B."/>
            <person name="Cheng J.F."/>
            <person name="Woyke T."/>
            <person name="Pelin A."/>
            <person name="Henrissat B."/>
            <person name="Reynolds N.K."/>
            <person name="Benny G.L."/>
            <person name="Smith M.E."/>
            <person name="James T.Y."/>
            <person name="Grigoriev I.V."/>
        </authorList>
    </citation>
    <scope>NUCLEOTIDE SEQUENCE [LARGE SCALE GENOMIC DNA]</scope>
    <source>
        <strain evidence="7">ATCC 52028</strain>
    </source>
</reference>
<dbReference type="NCBIfam" id="TIGR00165">
    <property type="entry name" value="S18"/>
    <property type="match status" value="1"/>
</dbReference>
<protein>
    <recommendedName>
        <fullName evidence="4">Small ribosomal subunit protein bS18m</fullName>
    </recommendedName>
</protein>
<dbReference type="HAMAP" id="MF_00270">
    <property type="entry name" value="Ribosomal_bS18"/>
    <property type="match status" value="1"/>
</dbReference>
<dbReference type="Proteomes" id="UP000274922">
    <property type="component" value="Unassembled WGS sequence"/>
</dbReference>
<accession>A0A4P9X9D5</accession>
<evidence type="ECO:0000256" key="3">
    <source>
        <dbReference type="ARBA" id="ARBA00023274"/>
    </source>
</evidence>
<dbReference type="PANTHER" id="PTHR13479">
    <property type="entry name" value="30S RIBOSOMAL PROTEIN S18"/>
    <property type="match status" value="1"/>
</dbReference>
<keyword evidence="3 5" id="KW-0687">Ribonucleoprotein</keyword>
<dbReference type="Pfam" id="PF01084">
    <property type="entry name" value="Ribosomal_S18"/>
    <property type="match status" value="1"/>
</dbReference>
<gene>
    <name evidence="6" type="ORF">CXG81DRAFT_18335</name>
</gene>
<proteinExistence type="inferred from homology"/>
<dbReference type="GO" id="GO:0032543">
    <property type="term" value="P:mitochondrial translation"/>
    <property type="evidence" value="ECO:0007669"/>
    <property type="project" value="TreeGrafter"/>
</dbReference>
<evidence type="ECO:0000313" key="7">
    <source>
        <dbReference type="Proteomes" id="UP000274922"/>
    </source>
</evidence>
<comment type="similarity">
    <text evidence="1 5">Belongs to the bacterial ribosomal protein bS18 family.</text>
</comment>
<evidence type="ECO:0000313" key="6">
    <source>
        <dbReference type="EMBL" id="RKP01902.1"/>
    </source>
</evidence>
<dbReference type="InterPro" id="IPR001648">
    <property type="entry name" value="Ribosomal_bS18"/>
</dbReference>
<dbReference type="GO" id="GO:0070181">
    <property type="term" value="F:small ribosomal subunit rRNA binding"/>
    <property type="evidence" value="ECO:0007669"/>
    <property type="project" value="TreeGrafter"/>
</dbReference>
<evidence type="ECO:0000256" key="4">
    <source>
        <dbReference type="ARBA" id="ARBA00035264"/>
    </source>
</evidence>
<dbReference type="STRING" id="1555241.A0A4P9X9D5"/>
<name>A0A4P9X9D5_9FUNG</name>
<dbReference type="PANTHER" id="PTHR13479:SF40">
    <property type="entry name" value="SMALL RIBOSOMAL SUBUNIT PROTEIN BS18M"/>
    <property type="match status" value="1"/>
</dbReference>
<dbReference type="AlphaFoldDB" id="A0A4P9X9D5"/>
<dbReference type="EMBL" id="ML014157">
    <property type="protein sequence ID" value="RKP01902.1"/>
    <property type="molecule type" value="Genomic_DNA"/>
</dbReference>
<keyword evidence="7" id="KW-1185">Reference proteome</keyword>
<evidence type="ECO:0000256" key="1">
    <source>
        <dbReference type="ARBA" id="ARBA00005589"/>
    </source>
</evidence>
<dbReference type="PRINTS" id="PR00974">
    <property type="entry name" value="RIBOSOMALS18"/>
</dbReference>
<dbReference type="OrthoDB" id="21463at2759"/>
<evidence type="ECO:0000256" key="5">
    <source>
        <dbReference type="RuleBase" id="RU003910"/>
    </source>
</evidence>
<dbReference type="Gene3D" id="4.10.640.10">
    <property type="entry name" value="Ribosomal protein S18"/>
    <property type="match status" value="1"/>
</dbReference>
<dbReference type="InterPro" id="IPR036870">
    <property type="entry name" value="Ribosomal_bS18_sf"/>
</dbReference>
<dbReference type="GO" id="GO:0003735">
    <property type="term" value="F:structural constituent of ribosome"/>
    <property type="evidence" value="ECO:0007669"/>
    <property type="project" value="InterPro"/>
</dbReference>
<keyword evidence="2 5" id="KW-0689">Ribosomal protein</keyword>
<sequence length="229" mass="26229">MFFARWAVTTAPRAAIPVLAAAPGGMARRWHGFVPRAAEAPRADGVASMASPTASARRPTVAPTAFHAEEKAMGSDAPIPFSDRMRMFRPGDFYEPRDLDDSQFDNKRAPKRKGDFFKHMGLDPLKEYKNVALLSHYVTEMGMIQPRRRTGLTSENQARLVKAIRRARAMALMPFTYKIRHAHYEQLEHQILSVPRDESRTFAPIRMSKWHVKMVKKQKRKAHKLRPYM</sequence>
<evidence type="ECO:0000256" key="2">
    <source>
        <dbReference type="ARBA" id="ARBA00022980"/>
    </source>
</evidence>
<organism evidence="6 7">
    <name type="scientific">Caulochytrium protostelioides</name>
    <dbReference type="NCBI Taxonomy" id="1555241"/>
    <lineage>
        <taxon>Eukaryota</taxon>
        <taxon>Fungi</taxon>
        <taxon>Fungi incertae sedis</taxon>
        <taxon>Chytridiomycota</taxon>
        <taxon>Chytridiomycota incertae sedis</taxon>
        <taxon>Chytridiomycetes</taxon>
        <taxon>Caulochytriales</taxon>
        <taxon>Caulochytriaceae</taxon>
        <taxon>Caulochytrium</taxon>
    </lineage>
</organism>
<dbReference type="GO" id="GO:0005763">
    <property type="term" value="C:mitochondrial small ribosomal subunit"/>
    <property type="evidence" value="ECO:0007669"/>
    <property type="project" value="TreeGrafter"/>
</dbReference>
<dbReference type="SUPFAM" id="SSF46911">
    <property type="entry name" value="Ribosomal protein S18"/>
    <property type="match status" value="1"/>
</dbReference>